<feature type="compositionally biased region" description="Basic and acidic residues" evidence="1">
    <location>
        <begin position="1"/>
        <end position="10"/>
    </location>
</feature>
<proteinExistence type="predicted"/>
<organism evidence="2">
    <name type="scientific">Candidatus Kentrum sp. LFY</name>
    <dbReference type="NCBI Taxonomy" id="2126342"/>
    <lineage>
        <taxon>Bacteria</taxon>
        <taxon>Pseudomonadati</taxon>
        <taxon>Pseudomonadota</taxon>
        <taxon>Gammaproteobacteria</taxon>
        <taxon>Candidatus Kentrum</taxon>
    </lineage>
</organism>
<evidence type="ECO:0000256" key="1">
    <source>
        <dbReference type="SAM" id="MobiDB-lite"/>
    </source>
</evidence>
<name>A0A450WT11_9GAMM</name>
<dbReference type="AlphaFoldDB" id="A0A450WT11"/>
<gene>
    <name evidence="2" type="ORF">BECKLFY1418C_GA0070996_10697</name>
</gene>
<dbReference type="EMBL" id="CAADFN010000069">
    <property type="protein sequence ID" value="VFK20206.1"/>
    <property type="molecule type" value="Genomic_DNA"/>
</dbReference>
<accession>A0A450WT11</accession>
<dbReference type="GO" id="GO:0006355">
    <property type="term" value="P:regulation of DNA-templated transcription"/>
    <property type="evidence" value="ECO:0007669"/>
    <property type="project" value="InterPro"/>
</dbReference>
<sequence length="62" mass="7290">MPQERNESKPTESIPTMTRLDPELYERVKRLAENSDRSLSRTVARLVENGLQHREEQLQRVA</sequence>
<feature type="region of interest" description="Disordered" evidence="1">
    <location>
        <begin position="1"/>
        <end position="21"/>
    </location>
</feature>
<dbReference type="SUPFAM" id="SSF47598">
    <property type="entry name" value="Ribbon-helix-helix"/>
    <property type="match status" value="1"/>
</dbReference>
<evidence type="ECO:0008006" key="3">
    <source>
        <dbReference type="Google" id="ProtNLM"/>
    </source>
</evidence>
<reference evidence="2" key="1">
    <citation type="submission" date="2019-02" db="EMBL/GenBank/DDBJ databases">
        <authorList>
            <person name="Gruber-Vodicka R. H."/>
            <person name="Seah K. B. B."/>
        </authorList>
    </citation>
    <scope>NUCLEOTIDE SEQUENCE</scope>
    <source>
        <strain evidence="2">BECK_BY7</strain>
    </source>
</reference>
<evidence type="ECO:0000313" key="2">
    <source>
        <dbReference type="EMBL" id="VFK20206.1"/>
    </source>
</evidence>
<dbReference type="InterPro" id="IPR010985">
    <property type="entry name" value="Ribbon_hlx_hlx"/>
</dbReference>
<protein>
    <recommendedName>
        <fullName evidence="3">CopG-like RHH_1 or ribbon-helix-helix domain-containing protein, RHH_5</fullName>
    </recommendedName>
</protein>